<dbReference type="Proteomes" id="UP000185936">
    <property type="component" value="Unassembled WGS sequence"/>
</dbReference>
<dbReference type="PANTHER" id="PTHR43798:SF31">
    <property type="entry name" value="AB HYDROLASE SUPERFAMILY PROTEIN YCLE"/>
    <property type="match status" value="1"/>
</dbReference>
<keyword evidence="4" id="KW-1185">Reference proteome</keyword>
<protein>
    <submittedName>
        <fullName evidence="3">Pimeloyl-ACP methyl ester carboxylesterase</fullName>
    </submittedName>
</protein>
<gene>
    <name evidence="3" type="ORF">SAMN05421752_102217</name>
</gene>
<dbReference type="Gene3D" id="3.40.50.1820">
    <property type="entry name" value="alpha/beta hydrolase"/>
    <property type="match status" value="1"/>
</dbReference>
<organism evidence="3 4">
    <name type="scientific">Natronorubrum thiooxidans</name>
    <dbReference type="NCBI Taxonomy" id="308853"/>
    <lineage>
        <taxon>Archaea</taxon>
        <taxon>Methanobacteriati</taxon>
        <taxon>Methanobacteriota</taxon>
        <taxon>Stenosarchaea group</taxon>
        <taxon>Halobacteria</taxon>
        <taxon>Halobacteriales</taxon>
        <taxon>Natrialbaceae</taxon>
        <taxon>Natronorubrum</taxon>
    </lineage>
</organism>
<dbReference type="STRING" id="308853.SAMN05421752_102217"/>
<proteinExistence type="predicted"/>
<keyword evidence="1" id="KW-0378">Hydrolase</keyword>
<dbReference type="GO" id="GO:0016787">
    <property type="term" value="F:hydrolase activity"/>
    <property type="evidence" value="ECO:0007669"/>
    <property type="project" value="UniProtKB-KW"/>
</dbReference>
<reference evidence="4" key="1">
    <citation type="submission" date="2017-01" db="EMBL/GenBank/DDBJ databases">
        <authorList>
            <person name="Varghese N."/>
            <person name="Submissions S."/>
        </authorList>
    </citation>
    <scope>NUCLEOTIDE SEQUENCE [LARGE SCALE GENOMIC DNA]</scope>
    <source>
        <strain evidence="4">type strain: HArc-</strain>
    </source>
</reference>
<dbReference type="SUPFAM" id="SSF53474">
    <property type="entry name" value="alpha/beta-Hydrolases"/>
    <property type="match status" value="1"/>
</dbReference>
<dbReference type="InterPro" id="IPR029058">
    <property type="entry name" value="AB_hydrolase_fold"/>
</dbReference>
<dbReference type="PANTHER" id="PTHR43798">
    <property type="entry name" value="MONOACYLGLYCEROL LIPASE"/>
    <property type="match status" value="1"/>
</dbReference>
<name>A0A1N7DFI0_9EURY</name>
<evidence type="ECO:0000259" key="2">
    <source>
        <dbReference type="Pfam" id="PF12697"/>
    </source>
</evidence>
<evidence type="ECO:0000313" key="4">
    <source>
        <dbReference type="Proteomes" id="UP000185936"/>
    </source>
</evidence>
<dbReference type="InterPro" id="IPR000073">
    <property type="entry name" value="AB_hydrolase_1"/>
</dbReference>
<dbReference type="Pfam" id="PF12697">
    <property type="entry name" value="Abhydrolase_6"/>
    <property type="match status" value="1"/>
</dbReference>
<evidence type="ECO:0000256" key="1">
    <source>
        <dbReference type="ARBA" id="ARBA00022801"/>
    </source>
</evidence>
<accession>A0A1N7DFI0</accession>
<sequence length="283" mass="30934">MDSVPLLIAMATLPLEDGSLWYETHGDGQPLVFIHGGWMNGQAWEPQVERFADEYQVITLDVRGHGKTGATEPNQYSIELFTDDLEALLSRLEVDNPILCGLSLGSMVAQEYMNRHPDHAAGAVLGGAVRSMPPMDLPAGMKPFMSPLPALTTTLSMTRPETIFRSLLVSIQATTGEQWLSVDPAVRSSALDAVGEISRREFRKVFGALYRYEPADLSHVETPTLVIHGEQEAPLVKQQGRQLVSEVAEGERLELSNSGHLVNQDRPDAFNTATAAFLDPAAQ</sequence>
<dbReference type="GO" id="GO:0016020">
    <property type="term" value="C:membrane"/>
    <property type="evidence" value="ECO:0007669"/>
    <property type="project" value="TreeGrafter"/>
</dbReference>
<feature type="domain" description="AB hydrolase-1" evidence="2">
    <location>
        <begin position="31"/>
        <end position="271"/>
    </location>
</feature>
<dbReference type="AlphaFoldDB" id="A0A1N7DFI0"/>
<evidence type="ECO:0000313" key="3">
    <source>
        <dbReference type="EMBL" id="SIR74586.1"/>
    </source>
</evidence>
<dbReference type="InterPro" id="IPR050266">
    <property type="entry name" value="AB_hydrolase_sf"/>
</dbReference>
<dbReference type="EMBL" id="FTNR01000002">
    <property type="protein sequence ID" value="SIR74586.1"/>
    <property type="molecule type" value="Genomic_DNA"/>
</dbReference>